<evidence type="ECO:0000313" key="10">
    <source>
        <dbReference type="Proteomes" id="UP001303473"/>
    </source>
</evidence>
<dbReference type="InterPro" id="IPR011545">
    <property type="entry name" value="DEAD/DEAH_box_helicase_dom"/>
</dbReference>
<keyword evidence="4 5" id="KW-0694">RNA-binding</keyword>
<proteinExistence type="inferred from homology"/>
<feature type="region of interest" description="Disordered" evidence="6">
    <location>
        <begin position="574"/>
        <end position="643"/>
    </location>
</feature>
<evidence type="ECO:0000256" key="5">
    <source>
        <dbReference type="RuleBase" id="RU365068"/>
    </source>
</evidence>
<dbReference type="InterPro" id="IPR027417">
    <property type="entry name" value="P-loop_NTPase"/>
</dbReference>
<dbReference type="InterPro" id="IPR001650">
    <property type="entry name" value="Helicase_C-like"/>
</dbReference>
<evidence type="ECO:0000256" key="1">
    <source>
        <dbReference type="ARBA" id="ARBA00022741"/>
    </source>
</evidence>
<dbReference type="CDD" id="cd17964">
    <property type="entry name" value="DEADc_MSS116"/>
    <property type="match status" value="1"/>
</dbReference>
<feature type="domain" description="Helicase C-terminal" evidence="8">
    <location>
        <begin position="337"/>
        <end position="499"/>
    </location>
</feature>
<keyword evidence="10" id="KW-1185">Reference proteome</keyword>
<keyword evidence="5" id="KW-0347">Helicase</keyword>
<dbReference type="GO" id="GO:0016787">
    <property type="term" value="F:hydrolase activity"/>
    <property type="evidence" value="ECO:0007669"/>
    <property type="project" value="UniProtKB-KW"/>
</dbReference>
<evidence type="ECO:0000256" key="6">
    <source>
        <dbReference type="SAM" id="MobiDB-lite"/>
    </source>
</evidence>
<gene>
    <name evidence="9" type="ORF">QBC46DRAFT_376518</name>
</gene>
<evidence type="ECO:0000256" key="3">
    <source>
        <dbReference type="ARBA" id="ARBA00022840"/>
    </source>
</evidence>
<keyword evidence="3 5" id="KW-0067">ATP-binding</keyword>
<dbReference type="GO" id="GO:0005524">
    <property type="term" value="F:ATP binding"/>
    <property type="evidence" value="ECO:0007669"/>
    <property type="project" value="UniProtKB-UniRule"/>
</dbReference>
<dbReference type="PANTHER" id="PTHR24031">
    <property type="entry name" value="RNA HELICASE"/>
    <property type="match status" value="1"/>
</dbReference>
<comment type="function">
    <text evidence="5">RNA helicase.</text>
</comment>
<dbReference type="PROSITE" id="PS51192">
    <property type="entry name" value="HELICASE_ATP_BIND_1"/>
    <property type="match status" value="1"/>
</dbReference>
<dbReference type="Pfam" id="PF00270">
    <property type="entry name" value="DEAD"/>
    <property type="match status" value="1"/>
</dbReference>
<dbReference type="SUPFAM" id="SSF52540">
    <property type="entry name" value="P-loop containing nucleoside triphosphate hydrolases"/>
    <property type="match status" value="2"/>
</dbReference>
<dbReference type="GO" id="GO:0003723">
    <property type="term" value="F:RNA binding"/>
    <property type="evidence" value="ECO:0007669"/>
    <property type="project" value="UniProtKB-UniRule"/>
</dbReference>
<comment type="domain">
    <text evidence="5">The Q motif is unique to and characteristic of the DEAD box family of RNA helicases and controls ATP binding and hydrolysis.</text>
</comment>
<keyword evidence="1 5" id="KW-0547">Nucleotide-binding</keyword>
<sequence length="643" mass="71143">MMKSSILRHASVCRVAALGARRVQVAPRASATVRAFSKPTFSATASLRQLSPAIRFYSSEAAAPAPTEETQELVTKFADLRSLGVHQRLVSAITQGMKYENMTPVQSMTINSGLSGKDIVAQAKTGTGKTLAFLVPVIQRILEQQPELAYSNGRKTASCDDIRAIILSPTRELAEQIGMEAKKLVCETGVVVQTAVGGTQKNMMLQRTRREGCHILVATPGRLNDLLSDPSSGIDAPKLAALCLDEADRMLDVGFDDELQQILRFLPNRRDVPRQTLLFSATIPKDVVGLARKYIDPQNFEFVQTVRGDEVPTHEKVPQFIVPCKGFENIYPTLLELIQREVARTRSNPDVLPFKAVVFLPTTASVQMSGALFNKLSRSDREMPHVISIHSKLTQRERTHAADDFRRAKSAILFSSDVTARGMDFPNVSHVIQIHSPPDREQYIHRLGRTGRADKEGQGWLLVADVELSNARRSLPGLPIQRNTDLACASVDATAPDTGAAIPSQFEQIKSVAKDMRHDLLQNAYLAYLGGAMKGLSRQPLIDAINDQAIHGWGLPEPPAIPLKTARNLGNVRGIRVETREERSRDQDGFRGGSPGGGRRDSRGGRDGFERRDRRPRDSFEKIGESAWEDRRPRDNNRRRATF</sequence>
<feature type="domain" description="Helicase ATP-binding" evidence="7">
    <location>
        <begin position="110"/>
        <end position="301"/>
    </location>
</feature>
<dbReference type="Proteomes" id="UP001303473">
    <property type="component" value="Unassembled WGS sequence"/>
</dbReference>
<comment type="catalytic activity">
    <reaction evidence="5">
        <text>ATP + H2O = ADP + phosphate + H(+)</text>
        <dbReference type="Rhea" id="RHEA:13065"/>
        <dbReference type="ChEBI" id="CHEBI:15377"/>
        <dbReference type="ChEBI" id="CHEBI:15378"/>
        <dbReference type="ChEBI" id="CHEBI:30616"/>
        <dbReference type="ChEBI" id="CHEBI:43474"/>
        <dbReference type="ChEBI" id="CHEBI:456216"/>
        <dbReference type="EC" id="3.6.4.13"/>
    </reaction>
</comment>
<evidence type="ECO:0000259" key="8">
    <source>
        <dbReference type="PROSITE" id="PS51194"/>
    </source>
</evidence>
<name>A0AAN6S820_9PEZI</name>
<evidence type="ECO:0000256" key="4">
    <source>
        <dbReference type="ARBA" id="ARBA00022884"/>
    </source>
</evidence>
<evidence type="ECO:0000313" key="9">
    <source>
        <dbReference type="EMBL" id="KAK3943880.1"/>
    </source>
</evidence>
<feature type="compositionally biased region" description="Basic and acidic residues" evidence="6">
    <location>
        <begin position="575"/>
        <end position="589"/>
    </location>
</feature>
<dbReference type="InterPro" id="IPR014001">
    <property type="entry name" value="Helicase_ATP-bd"/>
</dbReference>
<evidence type="ECO:0000256" key="2">
    <source>
        <dbReference type="ARBA" id="ARBA00022801"/>
    </source>
</evidence>
<evidence type="ECO:0000259" key="7">
    <source>
        <dbReference type="PROSITE" id="PS51192"/>
    </source>
</evidence>
<dbReference type="SMART" id="SM00490">
    <property type="entry name" value="HELICc"/>
    <property type="match status" value="1"/>
</dbReference>
<dbReference type="Gene3D" id="3.40.50.300">
    <property type="entry name" value="P-loop containing nucleotide triphosphate hydrolases"/>
    <property type="match status" value="2"/>
</dbReference>
<comment type="caution">
    <text evidence="9">The sequence shown here is derived from an EMBL/GenBank/DDBJ whole genome shotgun (WGS) entry which is preliminary data.</text>
</comment>
<dbReference type="AlphaFoldDB" id="A0AAN6S820"/>
<accession>A0AAN6S820</accession>
<dbReference type="CDD" id="cd18787">
    <property type="entry name" value="SF2_C_DEAD"/>
    <property type="match status" value="1"/>
</dbReference>
<dbReference type="SMART" id="SM00487">
    <property type="entry name" value="DEXDc"/>
    <property type="match status" value="1"/>
</dbReference>
<protein>
    <recommendedName>
        <fullName evidence="5">ATP-dependent RNA helicase</fullName>
        <ecNumber evidence="5">3.6.4.13</ecNumber>
    </recommendedName>
</protein>
<dbReference type="Pfam" id="PF00271">
    <property type="entry name" value="Helicase_C"/>
    <property type="match status" value="1"/>
</dbReference>
<reference evidence="10" key="1">
    <citation type="journal article" date="2023" name="Mol. Phylogenet. Evol.">
        <title>Genome-scale phylogeny and comparative genomics of the fungal order Sordariales.</title>
        <authorList>
            <person name="Hensen N."/>
            <person name="Bonometti L."/>
            <person name="Westerberg I."/>
            <person name="Brannstrom I.O."/>
            <person name="Guillou S."/>
            <person name="Cros-Aarteil S."/>
            <person name="Calhoun S."/>
            <person name="Haridas S."/>
            <person name="Kuo A."/>
            <person name="Mondo S."/>
            <person name="Pangilinan J."/>
            <person name="Riley R."/>
            <person name="LaButti K."/>
            <person name="Andreopoulos B."/>
            <person name="Lipzen A."/>
            <person name="Chen C."/>
            <person name="Yan M."/>
            <person name="Daum C."/>
            <person name="Ng V."/>
            <person name="Clum A."/>
            <person name="Steindorff A."/>
            <person name="Ohm R.A."/>
            <person name="Martin F."/>
            <person name="Silar P."/>
            <person name="Natvig D.O."/>
            <person name="Lalanne C."/>
            <person name="Gautier V."/>
            <person name="Ament-Velasquez S.L."/>
            <person name="Kruys A."/>
            <person name="Hutchinson M.I."/>
            <person name="Powell A.J."/>
            <person name="Barry K."/>
            <person name="Miller A.N."/>
            <person name="Grigoriev I.V."/>
            <person name="Debuchy R."/>
            <person name="Gladieux P."/>
            <person name="Hiltunen Thoren M."/>
            <person name="Johannesson H."/>
        </authorList>
    </citation>
    <scope>NUCLEOTIDE SEQUENCE [LARGE SCALE GENOMIC DNA]</scope>
    <source>
        <strain evidence="10">CBS 340.73</strain>
    </source>
</reference>
<dbReference type="EMBL" id="MU853763">
    <property type="protein sequence ID" value="KAK3943880.1"/>
    <property type="molecule type" value="Genomic_DNA"/>
</dbReference>
<dbReference type="EC" id="3.6.4.13" evidence="5"/>
<comment type="similarity">
    <text evidence="5">Belongs to the DEAD box helicase family.</text>
</comment>
<dbReference type="GO" id="GO:0003724">
    <property type="term" value="F:RNA helicase activity"/>
    <property type="evidence" value="ECO:0007669"/>
    <property type="project" value="UniProtKB-EC"/>
</dbReference>
<feature type="compositionally biased region" description="Basic and acidic residues" evidence="6">
    <location>
        <begin position="598"/>
        <end position="643"/>
    </location>
</feature>
<keyword evidence="2 5" id="KW-0378">Hydrolase</keyword>
<dbReference type="PROSITE" id="PS51194">
    <property type="entry name" value="HELICASE_CTER"/>
    <property type="match status" value="1"/>
</dbReference>
<organism evidence="9 10">
    <name type="scientific">Diplogelasinospora grovesii</name>
    <dbReference type="NCBI Taxonomy" id="303347"/>
    <lineage>
        <taxon>Eukaryota</taxon>
        <taxon>Fungi</taxon>
        <taxon>Dikarya</taxon>
        <taxon>Ascomycota</taxon>
        <taxon>Pezizomycotina</taxon>
        <taxon>Sordariomycetes</taxon>
        <taxon>Sordariomycetidae</taxon>
        <taxon>Sordariales</taxon>
        <taxon>Diplogelasinosporaceae</taxon>
        <taxon>Diplogelasinospora</taxon>
    </lineage>
</organism>